<reference evidence="1" key="1">
    <citation type="submission" date="2022-02" db="EMBL/GenBank/DDBJ databases">
        <title>Towards deciphering the DNA virus diversity associated with rodent species in the families Cricetidae and Heteromyidae.</title>
        <authorList>
            <person name="Lund M."/>
            <person name="Larsen B.B."/>
            <person name="Gryseels S."/>
            <person name="Kraberger S."/>
            <person name="Rowsey D.M."/>
            <person name="Steger L."/>
            <person name="Yule K.M."/>
            <person name="Upham N.S."/>
            <person name="Worobey M."/>
            <person name="Van Doorslaer K."/>
            <person name="Varsani A."/>
        </authorList>
    </citation>
    <scope>NUCLEOTIDE SEQUENCE</scope>
    <source>
        <strain evidence="1">NeonRodF1_76</strain>
    </source>
</reference>
<proteinExistence type="predicted"/>
<name>A0A976R8W8_9VIRU</name>
<accession>A0A976R8W8</accession>
<dbReference type="EMBL" id="OM869693">
    <property type="protein sequence ID" value="UPW41908.1"/>
    <property type="molecule type" value="Genomic_DNA"/>
</dbReference>
<sequence length="27" mass="3402">MSRRRKLRFRKGRRIRRYAISRGGVRL</sequence>
<evidence type="ECO:0000313" key="1">
    <source>
        <dbReference type="EMBL" id="UPW41908.1"/>
    </source>
</evidence>
<organism evidence="1">
    <name type="scientific">Dipodfec virus RodF1_76</name>
    <dbReference type="NCBI Taxonomy" id="2929311"/>
    <lineage>
        <taxon>Viruses</taxon>
        <taxon>Monodnaviria</taxon>
        <taxon>Sangervirae</taxon>
        <taxon>Phixviricota</taxon>
        <taxon>Malgrandaviricetes</taxon>
        <taxon>Petitvirales</taxon>
        <taxon>Microviridae</taxon>
    </lineage>
</organism>
<protein>
    <submittedName>
        <fullName evidence="1">Uncharacterized protein</fullName>
    </submittedName>
</protein>